<name>A0A560H2A9_9PROT</name>
<organism evidence="4 5">
    <name type="scientific">Nitrospirillum amazonense</name>
    <dbReference type="NCBI Taxonomy" id="28077"/>
    <lineage>
        <taxon>Bacteria</taxon>
        <taxon>Pseudomonadati</taxon>
        <taxon>Pseudomonadota</taxon>
        <taxon>Alphaproteobacteria</taxon>
        <taxon>Rhodospirillales</taxon>
        <taxon>Azospirillaceae</taxon>
        <taxon>Nitrospirillum</taxon>
    </lineage>
</organism>
<dbReference type="RefSeq" id="WP_145733676.1">
    <property type="nucleotide sequence ID" value="NZ_VITR01000009.1"/>
</dbReference>
<dbReference type="CDD" id="cd05233">
    <property type="entry name" value="SDR_c"/>
    <property type="match status" value="1"/>
</dbReference>
<evidence type="ECO:0000313" key="5">
    <source>
        <dbReference type="Proteomes" id="UP000315751"/>
    </source>
</evidence>
<evidence type="ECO:0000256" key="2">
    <source>
        <dbReference type="ARBA" id="ARBA00023002"/>
    </source>
</evidence>
<dbReference type="PANTHER" id="PTHR42901:SF1">
    <property type="entry name" value="ALCOHOL DEHYDROGENASE"/>
    <property type="match status" value="1"/>
</dbReference>
<comment type="similarity">
    <text evidence="1 3">Belongs to the short-chain dehydrogenases/reductases (SDR) family.</text>
</comment>
<dbReference type="SUPFAM" id="SSF51735">
    <property type="entry name" value="NAD(P)-binding Rossmann-fold domains"/>
    <property type="match status" value="1"/>
</dbReference>
<keyword evidence="5" id="KW-1185">Reference proteome</keyword>
<accession>A0A560H2A9</accession>
<dbReference type="AlphaFoldDB" id="A0A560H2A9"/>
<reference evidence="4 5" key="1">
    <citation type="submission" date="2019-06" db="EMBL/GenBank/DDBJ databases">
        <title>Genomic Encyclopedia of Type Strains, Phase IV (KMG-V): Genome sequencing to study the core and pangenomes of soil and plant-associated prokaryotes.</title>
        <authorList>
            <person name="Whitman W."/>
        </authorList>
    </citation>
    <scope>NUCLEOTIDE SEQUENCE [LARGE SCALE GENOMIC DNA]</scope>
    <source>
        <strain evidence="4 5">BR 11622</strain>
    </source>
</reference>
<dbReference type="PRINTS" id="PR00080">
    <property type="entry name" value="SDRFAMILY"/>
</dbReference>
<comment type="caution">
    <text evidence="4">The sequence shown here is derived from an EMBL/GenBank/DDBJ whole genome shotgun (WGS) entry which is preliminary data.</text>
</comment>
<proteinExistence type="inferred from homology"/>
<dbReference type="PIRSF" id="PIRSF000126">
    <property type="entry name" value="11-beta-HSD1"/>
    <property type="match status" value="1"/>
</dbReference>
<dbReference type="Pfam" id="PF00106">
    <property type="entry name" value="adh_short"/>
    <property type="match status" value="1"/>
</dbReference>
<dbReference type="OrthoDB" id="9810734at2"/>
<dbReference type="Gene3D" id="3.40.50.720">
    <property type="entry name" value="NAD(P)-binding Rossmann-like Domain"/>
    <property type="match status" value="1"/>
</dbReference>
<dbReference type="EMBL" id="VITR01000009">
    <property type="protein sequence ID" value="TWB40437.1"/>
    <property type="molecule type" value="Genomic_DNA"/>
</dbReference>
<protein>
    <recommendedName>
        <fullName evidence="6">Short-subunit dehydrogenase</fullName>
    </recommendedName>
</protein>
<dbReference type="Proteomes" id="UP000315751">
    <property type="component" value="Unassembled WGS sequence"/>
</dbReference>
<dbReference type="InterPro" id="IPR002347">
    <property type="entry name" value="SDR_fam"/>
</dbReference>
<dbReference type="PANTHER" id="PTHR42901">
    <property type="entry name" value="ALCOHOL DEHYDROGENASE"/>
    <property type="match status" value="1"/>
</dbReference>
<sequence>MSTSSKGTALVTGASSGIGATYADRLARRGHDLILVARNQDRLEEAAARLRAETGVKVEVLVADLSVQADVEKVEHRLRGDAAITLLVNNAGLGPKGPSLGSDIAYHDSMIAVNVTAVNRLAIAATDAFAAKGAGTVINIASVVALIPEMFSATYAATKAFVLALTQSLQAETAKAGKTGVRFQAVLPGLTRTEIFDRVGKSFDDLDQSMVMEVGEMVDAALAGLDQGELVTIPSLPDPADFDAVSKARYALGPNLSRNHAASRYKAG</sequence>
<evidence type="ECO:0000256" key="3">
    <source>
        <dbReference type="RuleBase" id="RU000363"/>
    </source>
</evidence>
<evidence type="ECO:0000313" key="4">
    <source>
        <dbReference type="EMBL" id="TWB40437.1"/>
    </source>
</evidence>
<keyword evidence="2" id="KW-0560">Oxidoreductase</keyword>
<dbReference type="InterPro" id="IPR020904">
    <property type="entry name" value="Sc_DH/Rdtase_CS"/>
</dbReference>
<dbReference type="GO" id="GO:0016491">
    <property type="term" value="F:oxidoreductase activity"/>
    <property type="evidence" value="ECO:0007669"/>
    <property type="project" value="UniProtKB-KW"/>
</dbReference>
<evidence type="ECO:0008006" key="6">
    <source>
        <dbReference type="Google" id="ProtNLM"/>
    </source>
</evidence>
<dbReference type="PRINTS" id="PR00081">
    <property type="entry name" value="GDHRDH"/>
</dbReference>
<evidence type="ECO:0000256" key="1">
    <source>
        <dbReference type="ARBA" id="ARBA00006484"/>
    </source>
</evidence>
<gene>
    <name evidence="4" type="ORF">FBZ90_10940</name>
</gene>
<dbReference type="InterPro" id="IPR036291">
    <property type="entry name" value="NAD(P)-bd_dom_sf"/>
</dbReference>
<dbReference type="PROSITE" id="PS00061">
    <property type="entry name" value="ADH_SHORT"/>
    <property type="match status" value="1"/>
</dbReference>